<sequence length="69" mass="7773">MQGLFSNCGTCLKKNFYFMDKNAVGRNTNSKLLKRNAFAVLGVTPRICLLLRRIRGFLLRPQNPAALCV</sequence>
<gene>
    <name evidence="1" type="ORF">CLOLEP_02606</name>
</gene>
<dbReference type="AlphaFoldDB" id="A7VVJ4"/>
<evidence type="ECO:0000313" key="2">
    <source>
        <dbReference type="Proteomes" id="UP000003490"/>
    </source>
</evidence>
<reference evidence="1 2" key="2">
    <citation type="submission" date="2007-08" db="EMBL/GenBank/DDBJ databases">
        <authorList>
            <person name="Fulton L."/>
            <person name="Clifton S."/>
            <person name="Fulton B."/>
            <person name="Xu J."/>
            <person name="Minx P."/>
            <person name="Pepin K.H."/>
            <person name="Johnson M."/>
            <person name="Thiruvilangam P."/>
            <person name="Bhonagiri V."/>
            <person name="Nash W.E."/>
            <person name="Wang C."/>
            <person name="Mardis E.R."/>
            <person name="Wilson R.K."/>
        </authorList>
    </citation>
    <scope>NUCLEOTIDE SEQUENCE [LARGE SCALE GENOMIC DNA]</scope>
    <source>
        <strain evidence="1 2">DSM 753</strain>
    </source>
</reference>
<organism evidence="1 2">
    <name type="scientific">[Clostridium] leptum DSM 753</name>
    <dbReference type="NCBI Taxonomy" id="428125"/>
    <lineage>
        <taxon>Bacteria</taxon>
        <taxon>Bacillati</taxon>
        <taxon>Bacillota</taxon>
        <taxon>Clostridia</taxon>
        <taxon>Eubacteriales</taxon>
        <taxon>Oscillospiraceae</taxon>
        <taxon>Oscillospiraceae incertae sedis</taxon>
    </lineage>
</organism>
<proteinExistence type="predicted"/>
<comment type="caution">
    <text evidence="1">The sequence shown here is derived from an EMBL/GenBank/DDBJ whole genome shotgun (WGS) entry which is preliminary data.</text>
</comment>
<accession>A7VVJ4</accession>
<protein>
    <submittedName>
        <fullName evidence="1">Uncharacterized protein</fullName>
    </submittedName>
</protein>
<reference evidence="1 2" key="1">
    <citation type="submission" date="2007-08" db="EMBL/GenBank/DDBJ databases">
        <title>Draft genome sequence of Clostridium leptum (DSM 753).</title>
        <authorList>
            <person name="Sudarsanam P."/>
            <person name="Ley R."/>
            <person name="Guruge J."/>
            <person name="Turnbaugh P.J."/>
            <person name="Mahowald M."/>
            <person name="Liep D."/>
            <person name="Gordon J."/>
        </authorList>
    </citation>
    <scope>NUCLEOTIDE SEQUENCE [LARGE SCALE GENOMIC DNA]</scope>
    <source>
        <strain evidence="1 2">DSM 753</strain>
    </source>
</reference>
<dbReference type="EMBL" id="ABCB02000019">
    <property type="protein sequence ID" value="EDO60994.1"/>
    <property type="molecule type" value="Genomic_DNA"/>
</dbReference>
<evidence type="ECO:0000313" key="1">
    <source>
        <dbReference type="EMBL" id="EDO60994.1"/>
    </source>
</evidence>
<dbReference type="HOGENOM" id="CLU_2768520_0_0_9"/>
<name>A7VVJ4_9FIRM</name>
<dbReference type="Proteomes" id="UP000003490">
    <property type="component" value="Unassembled WGS sequence"/>
</dbReference>